<evidence type="ECO:0000256" key="1">
    <source>
        <dbReference type="ARBA" id="ARBA00008490"/>
    </source>
</evidence>
<evidence type="ECO:0000256" key="2">
    <source>
        <dbReference type="ARBA" id="ARBA00022729"/>
    </source>
</evidence>
<dbReference type="EMBL" id="CP115920">
    <property type="protein sequence ID" value="XCD15486.1"/>
    <property type="molecule type" value="Genomic_DNA"/>
</dbReference>
<organism evidence="4">
    <name type="scientific">Vibrio chaetopteri</name>
    <dbReference type="NCBI Taxonomy" id="3016528"/>
    <lineage>
        <taxon>Bacteria</taxon>
        <taxon>Pseudomonadati</taxon>
        <taxon>Pseudomonadota</taxon>
        <taxon>Gammaproteobacteria</taxon>
        <taxon>Vibrionales</taxon>
        <taxon>Vibrionaceae</taxon>
        <taxon>Vibrio</taxon>
    </lineage>
</organism>
<protein>
    <submittedName>
        <fullName evidence="4">DUF2057 family protein</fullName>
    </submittedName>
</protein>
<dbReference type="InterPro" id="IPR018635">
    <property type="entry name" value="UPF0319"/>
</dbReference>
<dbReference type="PANTHER" id="PTHR38108">
    <property type="entry name" value="UPF0319 PROTEIN YCCT"/>
    <property type="match status" value="1"/>
</dbReference>
<dbReference type="PANTHER" id="PTHR38108:SF1">
    <property type="entry name" value="UPF0319 PROTEIN YCCT"/>
    <property type="match status" value="1"/>
</dbReference>
<dbReference type="KEGG" id="vck:PG915_12970"/>
<comment type="similarity">
    <text evidence="1">Belongs to the UPF0319 family.</text>
</comment>
<reference evidence="4" key="1">
    <citation type="submission" date="2023-01" db="EMBL/GenBank/DDBJ databases">
        <title>Vibrio sp. CB1-14 genome sequencing.</title>
        <authorList>
            <person name="Otstavnykh N."/>
            <person name="Isaeva M."/>
            <person name="Meleshko D."/>
        </authorList>
    </citation>
    <scope>NUCLEOTIDE SEQUENCE</scope>
    <source>
        <strain evidence="4">CB1-14</strain>
    </source>
</reference>
<keyword evidence="2 3" id="KW-0732">Signal</keyword>
<evidence type="ECO:0000256" key="3">
    <source>
        <dbReference type="SAM" id="SignalP"/>
    </source>
</evidence>
<dbReference type="AlphaFoldDB" id="A0AAU8BGC9"/>
<gene>
    <name evidence="4" type="ORF">PG915_12970</name>
</gene>
<name>A0AAU8BGC9_9VIBR</name>
<sequence>MKKIVMALMALLVTCGAKANEDSVLSLSRGIVVHVVNGKAVDKEWLVSQQLLNLPKGENQILVTLEQPVPYNTMKEKHRSNPIVLEFTLPKGESQLSYRLFRDKADARAFEQSLDFSLLDTAGSPMDFDATVLHASGFVGFEDFLELINQHNQK</sequence>
<feature type="signal peptide" evidence="3">
    <location>
        <begin position="1"/>
        <end position="19"/>
    </location>
</feature>
<proteinExistence type="inferred from homology"/>
<feature type="chain" id="PRO_5043526571" evidence="3">
    <location>
        <begin position="20"/>
        <end position="154"/>
    </location>
</feature>
<dbReference type="Pfam" id="PF09829">
    <property type="entry name" value="DUF2057"/>
    <property type="match status" value="1"/>
</dbReference>
<accession>A0AAU8BGC9</accession>
<evidence type="ECO:0000313" key="4">
    <source>
        <dbReference type="EMBL" id="XCD15486.1"/>
    </source>
</evidence>
<dbReference type="RefSeq" id="WP_353496892.1">
    <property type="nucleotide sequence ID" value="NZ_CP115920.1"/>
</dbReference>